<dbReference type="InterPro" id="IPR021109">
    <property type="entry name" value="Peptidase_aspartic_dom_sf"/>
</dbReference>
<dbReference type="PANTHER" id="PTHR15503:SF29">
    <property type="entry name" value="CCHC-TYPE DOMAIN-CONTAINING PROTEIN-RELATED"/>
    <property type="match status" value="1"/>
</dbReference>
<dbReference type="CDD" id="cd00303">
    <property type="entry name" value="retropepsin_like"/>
    <property type="match status" value="1"/>
</dbReference>
<dbReference type="STRING" id="62708.A0A420J2I4"/>
<accession>A0A420J2I4</accession>
<dbReference type="Proteomes" id="UP000283383">
    <property type="component" value="Unassembled WGS sequence"/>
</dbReference>
<dbReference type="InterPro" id="IPR043502">
    <property type="entry name" value="DNA/RNA_pol_sf"/>
</dbReference>
<dbReference type="Gene3D" id="2.40.70.10">
    <property type="entry name" value="Acid Proteases"/>
    <property type="match status" value="1"/>
</dbReference>
<comment type="caution">
    <text evidence="1">The sequence shown here is derived from an EMBL/GenBank/DDBJ whole genome shotgun (WGS) entry which is preliminary data.</text>
</comment>
<dbReference type="Gene3D" id="3.10.10.10">
    <property type="entry name" value="HIV Type 1 Reverse Transcriptase, subunit A, domain 1"/>
    <property type="match status" value="1"/>
</dbReference>
<evidence type="ECO:0000313" key="1">
    <source>
        <dbReference type="EMBL" id="RKF80978.1"/>
    </source>
</evidence>
<feature type="non-terminal residue" evidence="1">
    <location>
        <position position="1"/>
    </location>
</feature>
<feature type="non-terminal residue" evidence="1">
    <location>
        <position position="237"/>
    </location>
</feature>
<dbReference type="InterPro" id="IPR032567">
    <property type="entry name" value="RTL1-rel"/>
</dbReference>
<evidence type="ECO:0008006" key="3">
    <source>
        <dbReference type="Google" id="ProtNLM"/>
    </source>
</evidence>
<dbReference type="EMBL" id="MCBQ01004059">
    <property type="protein sequence ID" value="RKF80978.1"/>
    <property type="molecule type" value="Genomic_DNA"/>
</dbReference>
<name>A0A420J2I4_9PEZI</name>
<gene>
    <name evidence="1" type="ORF">GcM3_040038</name>
</gene>
<sequence>LPKPITPKGYNGVEGRIITHFVVITLCIDGYTLPKIPFLILDLGSQDIILGDAWMAHFDVLPDLRNQKLFWRSPPTPNHSFQRVLTIPRNLLNPTPHSKKHQADVHRRDKLFASNEKRNLDGKKVKAVVAQLSDSEANDLQAKIPKTYHNFLDVFSSTESNKLPPNRTYDHKIELENNENIGYAPLYKQSIEELQQVKEYLIDNLNKGWIEPSQAPYSSPVLFVKKPNGKLRFCVDY</sequence>
<evidence type="ECO:0000313" key="2">
    <source>
        <dbReference type="Proteomes" id="UP000283383"/>
    </source>
</evidence>
<organism evidence="1 2">
    <name type="scientific">Golovinomyces cichoracearum</name>
    <dbReference type="NCBI Taxonomy" id="62708"/>
    <lineage>
        <taxon>Eukaryota</taxon>
        <taxon>Fungi</taxon>
        <taxon>Dikarya</taxon>
        <taxon>Ascomycota</taxon>
        <taxon>Pezizomycotina</taxon>
        <taxon>Leotiomycetes</taxon>
        <taxon>Erysiphales</taxon>
        <taxon>Erysiphaceae</taxon>
        <taxon>Golovinomyces</taxon>
    </lineage>
</organism>
<protein>
    <recommendedName>
        <fullName evidence="3">Transposon Ty3-I Gag-Pol polyprotein</fullName>
    </recommendedName>
</protein>
<keyword evidence="2" id="KW-1185">Reference proteome</keyword>
<dbReference type="PANTHER" id="PTHR15503">
    <property type="entry name" value="LDOC1 RELATED"/>
    <property type="match status" value="1"/>
</dbReference>
<dbReference type="AlphaFoldDB" id="A0A420J2I4"/>
<dbReference type="SUPFAM" id="SSF56672">
    <property type="entry name" value="DNA/RNA polymerases"/>
    <property type="match status" value="1"/>
</dbReference>
<proteinExistence type="predicted"/>
<reference evidence="1 2" key="1">
    <citation type="journal article" date="2018" name="BMC Genomics">
        <title>Comparative genome analyses reveal sequence features reflecting distinct modes of host-adaptation between dicot and monocot powdery mildew.</title>
        <authorList>
            <person name="Wu Y."/>
            <person name="Ma X."/>
            <person name="Pan Z."/>
            <person name="Kale S.D."/>
            <person name="Song Y."/>
            <person name="King H."/>
            <person name="Zhang Q."/>
            <person name="Presley C."/>
            <person name="Deng X."/>
            <person name="Wei C.I."/>
            <person name="Xiao S."/>
        </authorList>
    </citation>
    <scope>NUCLEOTIDE SEQUENCE [LARGE SCALE GENOMIC DNA]</scope>
    <source>
        <strain evidence="1">UMSG3</strain>
    </source>
</reference>